<comment type="caution">
    <text evidence="1">The sequence shown here is derived from an EMBL/GenBank/DDBJ whole genome shotgun (WGS) entry which is preliminary data.</text>
</comment>
<evidence type="ECO:0000313" key="2">
    <source>
        <dbReference type="Proteomes" id="UP000017984"/>
    </source>
</evidence>
<organism evidence="1 2">
    <name type="scientific">Streptomyces roseochromogenus subsp. oscitans DS 12.976</name>
    <dbReference type="NCBI Taxonomy" id="1352936"/>
    <lineage>
        <taxon>Bacteria</taxon>
        <taxon>Bacillati</taxon>
        <taxon>Actinomycetota</taxon>
        <taxon>Actinomycetes</taxon>
        <taxon>Kitasatosporales</taxon>
        <taxon>Streptomycetaceae</taxon>
        <taxon>Streptomyces</taxon>
    </lineage>
</organism>
<accession>V6JXH5</accession>
<reference evidence="1 2" key="1">
    <citation type="journal article" date="2014" name="Genome Announc.">
        <title>Draft Genome Sequence of Streptomyces roseochromogenes subsp. oscitans DS 12.976, Producer of the Aminocoumarin Antibiotic Clorobiocin.</title>
        <authorList>
            <person name="Ruckert C."/>
            <person name="Kalinowski J."/>
            <person name="Heide L."/>
            <person name="Apel A.K."/>
        </authorList>
    </citation>
    <scope>NUCLEOTIDE SEQUENCE [LARGE SCALE GENOMIC DNA]</scope>
    <source>
        <strain evidence="1 2">DS 12.976</strain>
    </source>
</reference>
<keyword evidence="2" id="KW-1185">Reference proteome</keyword>
<dbReference type="AlphaFoldDB" id="V6JXH5"/>
<gene>
    <name evidence="1" type="ORF">M878_30715</name>
</gene>
<dbReference type="InterPro" id="IPR044000">
    <property type="entry name" value="Phage_tube_2"/>
</dbReference>
<sequence length="320" mass="33898">MPKPSHLAALGVARESTRGTAAAPTMWIPWRTLTPKDDVMLIDDKGQRGAAVESFGIVQGQKGSTLDFGGDVFADSIGFPLVSLLPDVTVTGAAAPYVTTFSTLNSGDTQPPGQTYTIFDPLGTWQYPGEQLSELGFKWNADGLFEYSSKATGWTYVPGTTPTVSNTAVKPVANWTILTKIAGTTMFVIDGELTIKRAVTAIRGANGSQNPYAIWSGDVSVEGKLTLVMEDASQKTIFQNSTAQSLDVSFLAGSGATQTGVQLHCTTAVWSEGTQSYGKDYIELPVSFRTYGNTTDIGASGGYSPIKVTLTNAMPSGTYK</sequence>
<dbReference type="HOGENOM" id="CLU_868555_0_0_11"/>
<dbReference type="Proteomes" id="UP000017984">
    <property type="component" value="Chromosome"/>
</dbReference>
<dbReference type="Pfam" id="PF18906">
    <property type="entry name" value="Phage_tube_2"/>
    <property type="match status" value="1"/>
</dbReference>
<dbReference type="PATRIC" id="fig|1352936.5.peg.6397"/>
<name>V6JXH5_STRRC</name>
<dbReference type="OrthoDB" id="3670101at2"/>
<dbReference type="RefSeq" id="WP_023550848.1">
    <property type="nucleotide sequence ID" value="NZ_CM002285.1"/>
</dbReference>
<protein>
    <submittedName>
        <fullName evidence="1">Uncharacterized protein</fullName>
    </submittedName>
</protein>
<dbReference type="STRING" id="1352936.M878_30715"/>
<proteinExistence type="predicted"/>
<evidence type="ECO:0000313" key="1">
    <source>
        <dbReference type="EMBL" id="EST24388.1"/>
    </source>
</evidence>
<dbReference type="EMBL" id="AWQX01000267">
    <property type="protein sequence ID" value="EST24388.1"/>
    <property type="molecule type" value="Genomic_DNA"/>
</dbReference>